<dbReference type="RefSeq" id="WP_183417764.1">
    <property type="nucleotide sequence ID" value="NZ_JACHXA010000012.1"/>
</dbReference>
<sequence length="209" mass="22863">MPDPTQTKTDGPDDAPITLLFAHGAGAPMDAPFMEKVAATLGRQGWRVKRFEFPYMASMRNGGPRRPPDPLPRLLDRFREEIATETGRRLVLAGKSMGGRMASMVADDSEAIGWLCFGYPFHPPGRPEKTRTDHLESLKTPGLILQGTRDALGNREDVAGYTLAPGIKIHWTEDGDHHLAPRKASGRSHGEALDEAILAADAFLRGLSR</sequence>
<dbReference type="InterPro" id="IPR029058">
    <property type="entry name" value="AB_hydrolase_fold"/>
</dbReference>
<dbReference type="Gene3D" id="3.40.50.1820">
    <property type="entry name" value="alpha/beta hydrolase"/>
    <property type="match status" value="1"/>
</dbReference>
<keyword evidence="3" id="KW-1185">Reference proteome</keyword>
<comment type="caution">
    <text evidence="2">The sequence shown here is derived from an EMBL/GenBank/DDBJ whole genome shotgun (WGS) entry which is preliminary data.</text>
</comment>
<accession>A0A839T0Q1</accession>
<dbReference type="PANTHER" id="PTHR13136">
    <property type="entry name" value="TESTIS DEVELOPMENT PROTEIN PRTD"/>
    <property type="match status" value="1"/>
</dbReference>
<dbReference type="Pfam" id="PF20408">
    <property type="entry name" value="Abhydrolase_11"/>
    <property type="match status" value="1"/>
</dbReference>
<dbReference type="InterPro" id="IPR026555">
    <property type="entry name" value="NSL3/Tex30"/>
</dbReference>
<dbReference type="SUPFAM" id="SSF53474">
    <property type="entry name" value="alpha/beta-Hydrolases"/>
    <property type="match status" value="1"/>
</dbReference>
<gene>
    <name evidence="2" type="ORF">FHR98_003251</name>
</gene>
<dbReference type="Proteomes" id="UP000581135">
    <property type="component" value="Unassembled WGS sequence"/>
</dbReference>
<evidence type="ECO:0000259" key="1">
    <source>
        <dbReference type="Pfam" id="PF20408"/>
    </source>
</evidence>
<feature type="domain" description="KANL3/Tex30 alpha/beta hydrolase-like" evidence="1">
    <location>
        <begin position="18"/>
        <end position="204"/>
    </location>
</feature>
<evidence type="ECO:0000313" key="2">
    <source>
        <dbReference type="EMBL" id="MBB3066935.1"/>
    </source>
</evidence>
<reference evidence="2 3" key="1">
    <citation type="submission" date="2020-08" db="EMBL/GenBank/DDBJ databases">
        <title>Genomic Encyclopedia of Type Strains, Phase III (KMG-III): the genomes of soil and plant-associated and newly described type strains.</title>
        <authorList>
            <person name="Whitman W."/>
        </authorList>
    </citation>
    <scope>NUCLEOTIDE SEQUENCE [LARGE SCALE GENOMIC DNA]</scope>
    <source>
        <strain evidence="2 3">CECT 8803</strain>
    </source>
</reference>
<name>A0A839T0Q1_9PROT</name>
<protein>
    <recommendedName>
        <fullName evidence="1">KANL3/Tex30 alpha/beta hydrolase-like domain-containing protein</fullName>
    </recommendedName>
</protein>
<dbReference type="AlphaFoldDB" id="A0A839T0Q1"/>
<dbReference type="InterPro" id="IPR046879">
    <property type="entry name" value="KANL3/Tex30_Abhydrolase"/>
</dbReference>
<dbReference type="PANTHER" id="PTHR13136:SF11">
    <property type="entry name" value="TESTIS-EXPRESSED PROTEIN 30"/>
    <property type="match status" value="1"/>
</dbReference>
<evidence type="ECO:0000313" key="3">
    <source>
        <dbReference type="Proteomes" id="UP000581135"/>
    </source>
</evidence>
<organism evidence="2 3">
    <name type="scientific">Limibacillus halophilus</name>
    <dbReference type="NCBI Taxonomy" id="1579333"/>
    <lineage>
        <taxon>Bacteria</taxon>
        <taxon>Pseudomonadati</taxon>
        <taxon>Pseudomonadota</taxon>
        <taxon>Alphaproteobacteria</taxon>
        <taxon>Rhodospirillales</taxon>
        <taxon>Rhodovibrionaceae</taxon>
        <taxon>Limibacillus</taxon>
    </lineage>
</organism>
<dbReference type="EMBL" id="JACHXA010000012">
    <property type="protein sequence ID" value="MBB3066935.1"/>
    <property type="molecule type" value="Genomic_DNA"/>
</dbReference>
<proteinExistence type="predicted"/>